<dbReference type="SMR" id="A0A2V2W9X3"/>
<reference evidence="6 7" key="1">
    <citation type="journal article" date="2018" name="Microb. Genom.">
        <title>Expanding an expanded genome: long-read sequencing of Trypanosoma cruzi.</title>
        <authorList>
            <person name="Berna L."/>
            <person name="Rodriguez M."/>
            <person name="Chiribao M.L."/>
            <person name="Parodi-Talice A."/>
            <person name="Pita S."/>
            <person name="Rijo G."/>
            <person name="Alvarez-Valin F."/>
            <person name="Robello C."/>
        </authorList>
    </citation>
    <scope>NUCLEOTIDE SEQUENCE [LARGE SCALE GENOMIC DNA]</scope>
    <source>
        <strain evidence="6 7">TCC</strain>
    </source>
</reference>
<evidence type="ECO:0000313" key="7">
    <source>
        <dbReference type="Proteomes" id="UP000246078"/>
    </source>
</evidence>
<protein>
    <submittedName>
        <fullName evidence="6">Putative Spastin</fullName>
    </submittedName>
</protein>
<dbReference type="AlphaFoldDB" id="A0A2V2W9X3"/>
<gene>
    <name evidence="6" type="ORF">C3747_137g103</name>
</gene>
<dbReference type="VEuPathDB" id="TriTrypDB:C4B63_12g342"/>
<evidence type="ECO:0000256" key="2">
    <source>
        <dbReference type="ARBA" id="ARBA00022741"/>
    </source>
</evidence>
<dbReference type="FunFam" id="1.10.8.60:FF:000022">
    <property type="entry name" value="Fidgetin like 1"/>
    <property type="match status" value="1"/>
</dbReference>
<proteinExistence type="inferred from homology"/>
<feature type="compositionally biased region" description="Basic and acidic residues" evidence="4">
    <location>
        <begin position="222"/>
        <end position="235"/>
    </location>
</feature>
<dbReference type="VEuPathDB" id="TriTrypDB:BCY84_11462"/>
<feature type="compositionally biased region" description="Polar residues" evidence="4">
    <location>
        <begin position="79"/>
        <end position="88"/>
    </location>
</feature>
<feature type="region of interest" description="Disordered" evidence="4">
    <location>
        <begin position="218"/>
        <end position="251"/>
    </location>
</feature>
<evidence type="ECO:0000256" key="3">
    <source>
        <dbReference type="ARBA" id="ARBA00022840"/>
    </source>
</evidence>
<dbReference type="PANTHER" id="PTHR23074">
    <property type="entry name" value="AAA DOMAIN-CONTAINING"/>
    <property type="match status" value="1"/>
</dbReference>
<dbReference type="VEuPathDB" id="TriTrypDB:ECC02_004987"/>
<feature type="compositionally biased region" description="Polar residues" evidence="4">
    <location>
        <begin position="325"/>
        <end position="339"/>
    </location>
</feature>
<dbReference type="VEuPathDB" id="TriTrypDB:TCDM_10335"/>
<dbReference type="VEuPathDB" id="TriTrypDB:TCDM_10334"/>
<dbReference type="InterPro" id="IPR041569">
    <property type="entry name" value="AAA_lid_3"/>
</dbReference>
<evidence type="ECO:0000259" key="5">
    <source>
        <dbReference type="SMART" id="SM00382"/>
    </source>
</evidence>
<dbReference type="SMART" id="SM00382">
    <property type="entry name" value="AAA"/>
    <property type="match status" value="1"/>
</dbReference>
<dbReference type="VEuPathDB" id="TriTrypDB:Tc_MARK_5356"/>
<dbReference type="VEuPathDB" id="TriTrypDB:TcG_03571"/>
<dbReference type="VEuPathDB" id="TriTrypDB:TCSYLVIO_005908"/>
<name>A0A2V2W9X3_TRYCR</name>
<dbReference type="FunFam" id="3.40.50.300:FF:002588">
    <property type="entry name" value="ATPase, AAA family"/>
    <property type="match status" value="1"/>
</dbReference>
<dbReference type="VEuPathDB" id="TriTrypDB:C4B63_12g343"/>
<dbReference type="InterPro" id="IPR027417">
    <property type="entry name" value="P-loop_NTPase"/>
</dbReference>
<dbReference type="PROSITE" id="PS00674">
    <property type="entry name" value="AAA"/>
    <property type="match status" value="1"/>
</dbReference>
<dbReference type="Gene3D" id="3.40.50.300">
    <property type="entry name" value="P-loop containing nucleotide triphosphate hydrolases"/>
    <property type="match status" value="1"/>
</dbReference>
<dbReference type="VEuPathDB" id="TriTrypDB:TcCL_NonESM07651"/>
<feature type="region of interest" description="Disordered" evidence="4">
    <location>
        <begin position="292"/>
        <end position="351"/>
    </location>
</feature>
<dbReference type="Pfam" id="PF17862">
    <property type="entry name" value="AAA_lid_3"/>
    <property type="match status" value="1"/>
</dbReference>
<dbReference type="VEuPathDB" id="TriTrypDB:TcBrA4_0091320"/>
<dbReference type="InterPro" id="IPR003960">
    <property type="entry name" value="ATPase_AAA_CS"/>
</dbReference>
<feature type="domain" description="AAA+ ATPase" evidence="5">
    <location>
        <begin position="625"/>
        <end position="763"/>
    </location>
</feature>
<feature type="compositionally biased region" description="Basic residues" evidence="4">
    <location>
        <begin position="58"/>
        <end position="67"/>
    </location>
</feature>
<dbReference type="InterPro" id="IPR050304">
    <property type="entry name" value="MT-severing_AAA_ATPase"/>
</dbReference>
<dbReference type="VEuPathDB" id="TriTrypDB:TcCL_NonESM07652"/>
<dbReference type="PANTHER" id="PTHR23074:SF17">
    <property type="entry name" value="FIDGETIN-LIKE PROTEIN 1"/>
    <property type="match status" value="1"/>
</dbReference>
<keyword evidence="2" id="KW-0547">Nucleotide-binding</keyword>
<dbReference type="EMBL" id="PRFC01000137">
    <property type="protein sequence ID" value="PWV05125.1"/>
    <property type="molecule type" value="Genomic_DNA"/>
</dbReference>
<dbReference type="Pfam" id="PF00004">
    <property type="entry name" value="AAA"/>
    <property type="match status" value="1"/>
</dbReference>
<dbReference type="GO" id="GO:0005524">
    <property type="term" value="F:ATP binding"/>
    <property type="evidence" value="ECO:0007669"/>
    <property type="project" value="UniProtKB-KW"/>
</dbReference>
<dbReference type="InterPro" id="IPR003959">
    <property type="entry name" value="ATPase_AAA_core"/>
</dbReference>
<feature type="region of interest" description="Disordered" evidence="4">
    <location>
        <begin position="370"/>
        <end position="533"/>
    </location>
</feature>
<dbReference type="SUPFAM" id="SSF52540">
    <property type="entry name" value="P-loop containing nucleoside triphosphate hydrolases"/>
    <property type="match status" value="1"/>
</dbReference>
<comment type="similarity">
    <text evidence="1">Belongs to the AAA ATPase family.</text>
</comment>
<dbReference type="InterPro" id="IPR003593">
    <property type="entry name" value="AAA+_ATPase"/>
</dbReference>
<dbReference type="VEuPathDB" id="TriTrypDB:C3747_137g103"/>
<dbReference type="CDD" id="cd19509">
    <property type="entry name" value="RecA-like_VPS4-like"/>
    <property type="match status" value="1"/>
</dbReference>
<feature type="compositionally biased region" description="Basic and acidic residues" evidence="4">
    <location>
        <begin position="385"/>
        <end position="430"/>
    </location>
</feature>
<dbReference type="OrthoDB" id="10251136at2759"/>
<feature type="region of interest" description="Disordered" evidence="4">
    <location>
        <begin position="55"/>
        <end position="91"/>
    </location>
</feature>
<evidence type="ECO:0000256" key="1">
    <source>
        <dbReference type="ARBA" id="ARBA00006914"/>
    </source>
</evidence>
<dbReference type="VEuPathDB" id="TriTrypDB:Tc_MARK_5357"/>
<comment type="caution">
    <text evidence="6">The sequence shown here is derived from an EMBL/GenBank/DDBJ whole genome shotgun (WGS) entry which is preliminary data.</text>
</comment>
<accession>A0A2V2W9X3</accession>
<feature type="compositionally biased region" description="Low complexity" evidence="4">
    <location>
        <begin position="499"/>
        <end position="510"/>
    </location>
</feature>
<dbReference type="VEuPathDB" id="TriTrypDB:TcCLB.509233.70"/>
<sequence length="877" mass="94910">MTSAAPLFAITGRGNDVKHARELIASIGGVLTTKEQVADYLVVVKGAGRRRVEEYCQHHHHHHHQKQLQHNGGRGSGNLTGHTTSSNGIRDLHSRGGRLLLLDMLEQWSTRGKVPERDVSVEELEGMNLLSSAGAERDQRFYDIPEGFLKRSRVTLDPHGNAVDEADNSVLVSSRRAAPPLTATPPPPGKTATSPALLRPPMVPAAVPLAGAVVFKTPLQHDAQRRGVPRDDESVPQKAAGNVASYGPKNNGVVNPMRAAFQRRPKPEWDTYFADAPGSCGAGDAQWVGDATTNKKKTNDSHSSSKVHVAPQNRAATAAAAPSPSECTPSNQAYPSSTARGEAAVAPKITRQKKNSVELTFDLSKRGTRCPEMALRGAKSNSDMNAHELTTKKRSDEKATVEEGARKQQQETKEKKQEVRTKKIRRDGPKSRFYHSALNSKPGKSRSVELPTSRQSKVNHDDAPCRRTAGSGVLASDGSFGPPPPLPPRPHESARMRSTTGAATTTTQAGCKSTPAASRLARPLSTSMPSHPPAVATAAVTTKAANNNSTRVTHGNSLLQRVRQSSYCKGIPEETCLAVLQQVVDRACPVSFSGISGLEVCKRILYEAIILPAKCPQLFTGLRRPCSGLLLFGPPGNGKTLLARAVSRECDTTFFSISAAAITSKWVGESEKMVRALFAVARALAPSTIFVDEIDALLQARGGAHEGEGSRRIKTEFLVQMDGAGNDNSEARVLVMGATNRPFDLDEAIIRRFPKRVFVPLPDAPARTQILQSLLDTEETPNSFTPAIWQRIVAMTDGYSGHDLRQLCEEAAMIPVRDLLAEKMRNGEELTAQAYHHDLLRPLTLQDVETCIKARHPSCCPKQLKALSEWSDTYGSN</sequence>
<organism evidence="6 7">
    <name type="scientific">Trypanosoma cruzi</name>
    <dbReference type="NCBI Taxonomy" id="5693"/>
    <lineage>
        <taxon>Eukaryota</taxon>
        <taxon>Discoba</taxon>
        <taxon>Euglenozoa</taxon>
        <taxon>Kinetoplastea</taxon>
        <taxon>Metakinetoplastina</taxon>
        <taxon>Trypanosomatida</taxon>
        <taxon>Trypanosomatidae</taxon>
        <taxon>Trypanosoma</taxon>
        <taxon>Schizotrypanum</taxon>
    </lineage>
</organism>
<evidence type="ECO:0000313" key="6">
    <source>
        <dbReference type="EMBL" id="PWV05125.1"/>
    </source>
</evidence>
<dbReference type="Proteomes" id="UP000246078">
    <property type="component" value="Unassembled WGS sequence"/>
</dbReference>
<keyword evidence="3" id="KW-0067">ATP-binding</keyword>
<dbReference type="VEuPathDB" id="TriTrypDB:TcCLB.509437.50"/>
<evidence type="ECO:0000256" key="4">
    <source>
        <dbReference type="SAM" id="MobiDB-lite"/>
    </source>
</evidence>
<dbReference type="VEuPathDB" id="TriTrypDB:TcYC6_0022550"/>
<dbReference type="Gene3D" id="1.10.8.60">
    <property type="match status" value="1"/>
</dbReference>
<dbReference type="GO" id="GO:0016887">
    <property type="term" value="F:ATP hydrolysis activity"/>
    <property type="evidence" value="ECO:0007669"/>
    <property type="project" value="InterPro"/>
</dbReference>
<dbReference type="VEuPathDB" id="TriTrypDB:TcG_03570"/>